<dbReference type="Proteomes" id="UP001215598">
    <property type="component" value="Unassembled WGS sequence"/>
</dbReference>
<evidence type="ECO:0000313" key="2">
    <source>
        <dbReference type="Proteomes" id="UP001215598"/>
    </source>
</evidence>
<evidence type="ECO:0000313" key="1">
    <source>
        <dbReference type="EMBL" id="KAJ7785802.1"/>
    </source>
</evidence>
<gene>
    <name evidence="1" type="ORF">B0H16DRAFT_1488070</name>
</gene>
<dbReference type="SUPFAM" id="SSF49348">
    <property type="entry name" value="Clathrin adaptor appendage domain"/>
    <property type="match status" value="1"/>
</dbReference>
<accession>A0AAD7P338</accession>
<dbReference type="AlphaFoldDB" id="A0AAD7P338"/>
<sequence>MRGPLLRSIPAPTPRLPPLGVSMSFGVGLTLHATGDGMDAERREKMKDPIYELKDIADFHPYGRLLNSNIIPTKDSNGLYLKHLFKNYTVIQLLRTGTASTPVEVIVQLDSNATPDSEYLSPAAFISSSGFAYVALERNGAADSRGYRLRLRFKENVDECGDDGEEDIEEVEVVVQGNVLVGMPPTG</sequence>
<organism evidence="1 2">
    <name type="scientific">Mycena metata</name>
    <dbReference type="NCBI Taxonomy" id="1033252"/>
    <lineage>
        <taxon>Eukaryota</taxon>
        <taxon>Fungi</taxon>
        <taxon>Dikarya</taxon>
        <taxon>Basidiomycota</taxon>
        <taxon>Agaricomycotina</taxon>
        <taxon>Agaricomycetes</taxon>
        <taxon>Agaricomycetidae</taxon>
        <taxon>Agaricales</taxon>
        <taxon>Marasmiineae</taxon>
        <taxon>Mycenaceae</taxon>
        <taxon>Mycena</taxon>
    </lineage>
</organism>
<keyword evidence="2" id="KW-1185">Reference proteome</keyword>
<dbReference type="EMBL" id="JARKIB010000001">
    <property type="protein sequence ID" value="KAJ7785802.1"/>
    <property type="molecule type" value="Genomic_DNA"/>
</dbReference>
<name>A0AAD7P338_9AGAR</name>
<protein>
    <submittedName>
        <fullName evidence="1">Uncharacterized protein</fullName>
    </submittedName>
</protein>
<comment type="caution">
    <text evidence="1">The sequence shown here is derived from an EMBL/GenBank/DDBJ whole genome shotgun (WGS) entry which is preliminary data.</text>
</comment>
<dbReference type="InterPro" id="IPR013041">
    <property type="entry name" value="Clathrin_app_Ig-like_sf"/>
</dbReference>
<proteinExistence type="predicted"/>
<reference evidence="1" key="1">
    <citation type="submission" date="2023-03" db="EMBL/GenBank/DDBJ databases">
        <title>Massive genome expansion in bonnet fungi (Mycena s.s.) driven by repeated elements and novel gene families across ecological guilds.</title>
        <authorList>
            <consortium name="Lawrence Berkeley National Laboratory"/>
            <person name="Harder C.B."/>
            <person name="Miyauchi S."/>
            <person name="Viragh M."/>
            <person name="Kuo A."/>
            <person name="Thoen E."/>
            <person name="Andreopoulos B."/>
            <person name="Lu D."/>
            <person name="Skrede I."/>
            <person name="Drula E."/>
            <person name="Henrissat B."/>
            <person name="Morin E."/>
            <person name="Kohler A."/>
            <person name="Barry K."/>
            <person name="LaButti K."/>
            <person name="Morin E."/>
            <person name="Salamov A."/>
            <person name="Lipzen A."/>
            <person name="Mereny Z."/>
            <person name="Hegedus B."/>
            <person name="Baldrian P."/>
            <person name="Stursova M."/>
            <person name="Weitz H."/>
            <person name="Taylor A."/>
            <person name="Grigoriev I.V."/>
            <person name="Nagy L.G."/>
            <person name="Martin F."/>
            <person name="Kauserud H."/>
        </authorList>
    </citation>
    <scope>NUCLEOTIDE SEQUENCE</scope>
    <source>
        <strain evidence="1">CBHHK182m</strain>
    </source>
</reference>